<dbReference type="EMBL" id="LKTR01000002">
    <property type="protein sequence ID" value="PKD22025.1"/>
    <property type="molecule type" value="Genomic_DNA"/>
</dbReference>
<protein>
    <submittedName>
        <fullName evidence="2">Uncharacterized protein</fullName>
    </submittedName>
</protein>
<dbReference type="EMBL" id="MJBR01000051">
    <property type="protein sequence ID" value="OEY71343.1"/>
    <property type="molecule type" value="Genomic_DNA"/>
</dbReference>
<gene>
    <name evidence="2" type="ORF">APR40_06555</name>
    <name evidence="1" type="ORF">BHS39_06560</name>
</gene>
<comment type="caution">
    <text evidence="2">The sequence shown here is derived from an EMBL/GenBank/DDBJ whole genome shotgun (WGS) entry which is preliminary data.</text>
</comment>
<organism evidence="2 4">
    <name type="scientific">Salegentibacter salarius</name>
    <dbReference type="NCBI Taxonomy" id="435906"/>
    <lineage>
        <taxon>Bacteria</taxon>
        <taxon>Pseudomonadati</taxon>
        <taxon>Bacteroidota</taxon>
        <taxon>Flavobacteriia</taxon>
        <taxon>Flavobacteriales</taxon>
        <taxon>Flavobacteriaceae</taxon>
        <taxon>Salegentibacter</taxon>
    </lineage>
</organism>
<evidence type="ECO:0000313" key="1">
    <source>
        <dbReference type="EMBL" id="OEY71343.1"/>
    </source>
</evidence>
<name>A0A2N0U4Y1_9FLAO</name>
<dbReference type="Proteomes" id="UP000232533">
    <property type="component" value="Unassembled WGS sequence"/>
</dbReference>
<evidence type="ECO:0000313" key="3">
    <source>
        <dbReference type="Proteomes" id="UP000176009"/>
    </source>
</evidence>
<sequence>MNYGDNIKTDISNLITILLEIVNQPIAKNGILITGRIIEISNPVILFNKIEIPVTPPSRKPFGRRKALRPILASTIAMAS</sequence>
<evidence type="ECO:0000313" key="4">
    <source>
        <dbReference type="Proteomes" id="UP000232533"/>
    </source>
</evidence>
<reference evidence="1 3" key="2">
    <citation type="submission" date="2016-09" db="EMBL/GenBank/DDBJ databases">
        <title>Genome Sequence of Salegentibacter salarius,Isolated from a Marine Solar Saltern of the Yellow Sea in South Korea.</title>
        <authorList>
            <person name="Zheng Q."/>
            <person name="Liu Y."/>
        </authorList>
    </citation>
    <scope>NUCLEOTIDE SEQUENCE [LARGE SCALE GENOMIC DNA]</scope>
    <source>
        <strain evidence="1 3">KCTC 12974</strain>
    </source>
</reference>
<keyword evidence="3" id="KW-1185">Reference proteome</keyword>
<dbReference type="AlphaFoldDB" id="A0A2N0U4Y1"/>
<proteinExistence type="predicted"/>
<reference evidence="2 4" key="1">
    <citation type="submission" date="2015-10" db="EMBL/GenBank/DDBJ databases">
        <title>Draft genome sequence of Salegentibacter salinarum KCTC 12975.</title>
        <authorList>
            <person name="Lin W."/>
            <person name="Zheng Q."/>
        </authorList>
    </citation>
    <scope>NUCLEOTIDE SEQUENCE [LARGE SCALE GENOMIC DNA]</scope>
    <source>
        <strain evidence="2 4">KCTC 12974</strain>
    </source>
</reference>
<evidence type="ECO:0000313" key="2">
    <source>
        <dbReference type="EMBL" id="PKD22025.1"/>
    </source>
</evidence>
<accession>A0A2N0U4Y1</accession>
<dbReference type="Proteomes" id="UP000176009">
    <property type="component" value="Unassembled WGS sequence"/>
</dbReference>